<dbReference type="Pfam" id="PF05163">
    <property type="entry name" value="DinB"/>
    <property type="match status" value="1"/>
</dbReference>
<evidence type="ECO:0000256" key="1">
    <source>
        <dbReference type="ARBA" id="ARBA00008635"/>
    </source>
</evidence>
<name>A0A5D0CL87_9BACL</name>
<dbReference type="RefSeq" id="WP_148457438.1">
    <property type="nucleotide sequence ID" value="NZ_VSDO01000006.1"/>
</dbReference>
<evidence type="ECO:0000256" key="2">
    <source>
        <dbReference type="ARBA" id="ARBA00022723"/>
    </source>
</evidence>
<dbReference type="Proteomes" id="UP000325218">
    <property type="component" value="Unassembled WGS sequence"/>
</dbReference>
<dbReference type="InterPro" id="IPR007837">
    <property type="entry name" value="DinB"/>
</dbReference>
<dbReference type="OrthoDB" id="119432at2"/>
<evidence type="ECO:0000313" key="5">
    <source>
        <dbReference type="Proteomes" id="UP000325218"/>
    </source>
</evidence>
<dbReference type="InterPro" id="IPR034660">
    <property type="entry name" value="DinB/YfiT-like"/>
</dbReference>
<keyword evidence="5" id="KW-1185">Reference proteome</keyword>
<keyword evidence="2 3" id="KW-0479">Metal-binding</keyword>
<dbReference type="AlphaFoldDB" id="A0A5D0CL87"/>
<evidence type="ECO:0000256" key="3">
    <source>
        <dbReference type="PIRSR" id="PIRSR607837-1"/>
    </source>
</evidence>
<dbReference type="SUPFAM" id="SSF109854">
    <property type="entry name" value="DinB/YfiT-like putative metalloenzymes"/>
    <property type="match status" value="1"/>
</dbReference>
<accession>A0A5D0CL87</accession>
<dbReference type="GO" id="GO:0046872">
    <property type="term" value="F:metal ion binding"/>
    <property type="evidence" value="ECO:0007669"/>
    <property type="project" value="UniProtKB-KW"/>
</dbReference>
<gene>
    <name evidence="4" type="ORF">FRY98_25250</name>
</gene>
<protein>
    <submittedName>
        <fullName evidence="4">Damage-inducible protein DinB</fullName>
    </submittedName>
</protein>
<organism evidence="4 5">
    <name type="scientific">Paenibacillus faecis</name>
    <dbReference type="NCBI Taxonomy" id="862114"/>
    <lineage>
        <taxon>Bacteria</taxon>
        <taxon>Bacillati</taxon>
        <taxon>Bacillota</taxon>
        <taxon>Bacilli</taxon>
        <taxon>Bacillales</taxon>
        <taxon>Paenibacillaceae</taxon>
        <taxon>Paenibacillus</taxon>
    </lineage>
</organism>
<reference evidence="4 5" key="1">
    <citation type="submission" date="2019-08" db="EMBL/GenBank/DDBJ databases">
        <title>Genome sequencing of Paenibacillus faecis DSM 23593(T).</title>
        <authorList>
            <person name="Kook J.-K."/>
            <person name="Park S.-N."/>
            <person name="Lim Y.K."/>
        </authorList>
    </citation>
    <scope>NUCLEOTIDE SEQUENCE [LARGE SCALE GENOMIC DNA]</scope>
    <source>
        <strain evidence="4 5">DSM 23593</strain>
    </source>
</reference>
<dbReference type="EMBL" id="VSDO01000006">
    <property type="protein sequence ID" value="TYA09924.1"/>
    <property type="molecule type" value="Genomic_DNA"/>
</dbReference>
<sequence length="169" mass="18279">MYHTIQEFLDDWRQEEALTIKVLERLTDASLKQAVSEQQPRSLGDLAWHLLGGLGGILGGAGLRIEGPDFKAPAPSSAAEILEGYRQMSAAATNALKAQWNDAKLSESLKLFGFIDTTYSGVLTTVVRHQIHHRGQMTILMRQAGVVPPGVYGPNEEEGAAIRAAQGGK</sequence>
<feature type="binding site" evidence="3">
    <location>
        <position position="49"/>
    </location>
    <ligand>
        <name>a divalent metal cation</name>
        <dbReference type="ChEBI" id="CHEBI:60240"/>
    </ligand>
</feature>
<comment type="caution">
    <text evidence="4">The sequence shown here is derived from an EMBL/GenBank/DDBJ whole genome shotgun (WGS) entry which is preliminary data.</text>
</comment>
<evidence type="ECO:0000313" key="4">
    <source>
        <dbReference type="EMBL" id="TYA09924.1"/>
    </source>
</evidence>
<feature type="binding site" evidence="3">
    <location>
        <position position="133"/>
    </location>
    <ligand>
        <name>a divalent metal cation</name>
        <dbReference type="ChEBI" id="CHEBI:60240"/>
    </ligand>
</feature>
<dbReference type="Gene3D" id="1.20.120.450">
    <property type="entry name" value="dinb family like domain"/>
    <property type="match status" value="1"/>
</dbReference>
<proteinExistence type="inferred from homology"/>
<comment type="similarity">
    <text evidence="1">Belongs to the DinB family.</text>
</comment>
<feature type="binding site" evidence="3">
    <location>
        <position position="129"/>
    </location>
    <ligand>
        <name>a divalent metal cation</name>
        <dbReference type="ChEBI" id="CHEBI:60240"/>
    </ligand>
</feature>